<dbReference type="Gene3D" id="1.10.132.10">
    <property type="match status" value="1"/>
</dbReference>
<dbReference type="InterPro" id="IPR014727">
    <property type="entry name" value="TopoI_cat_a/b-sub_euk"/>
</dbReference>
<comment type="caution">
    <text evidence="3">The sequence shown here is derived from an EMBL/GenBank/DDBJ whole genome shotgun (WGS) entry which is preliminary data.</text>
</comment>
<dbReference type="SUPFAM" id="SSF56349">
    <property type="entry name" value="DNA breaking-rejoining enzymes"/>
    <property type="match status" value="1"/>
</dbReference>
<dbReference type="InterPro" id="IPR051062">
    <property type="entry name" value="Topoisomerase_IB"/>
</dbReference>
<keyword evidence="4" id="KW-1185">Reference proteome</keyword>
<dbReference type="PANTHER" id="PTHR10290:SF23">
    <property type="entry name" value="DNA TOPOISOMERASE 1 BETA"/>
    <property type="match status" value="1"/>
</dbReference>
<protein>
    <recommendedName>
        <fullName evidence="2">Topoisomerase I C-terminal domain-containing protein</fullName>
    </recommendedName>
</protein>
<proteinExistence type="inferred from homology"/>
<dbReference type="GO" id="GO:0006265">
    <property type="term" value="P:DNA topological change"/>
    <property type="evidence" value="ECO:0007669"/>
    <property type="project" value="UniProtKB-UniRule"/>
</dbReference>
<dbReference type="GO" id="GO:0003677">
    <property type="term" value="F:DNA binding"/>
    <property type="evidence" value="ECO:0007669"/>
    <property type="project" value="UniProtKB-UniRule"/>
</dbReference>
<organism evidence="3 4">
    <name type="scientific">Dendrobium thyrsiflorum</name>
    <name type="common">Pinecone-like raceme dendrobium</name>
    <name type="synonym">Orchid</name>
    <dbReference type="NCBI Taxonomy" id="117978"/>
    <lineage>
        <taxon>Eukaryota</taxon>
        <taxon>Viridiplantae</taxon>
        <taxon>Streptophyta</taxon>
        <taxon>Embryophyta</taxon>
        <taxon>Tracheophyta</taxon>
        <taxon>Spermatophyta</taxon>
        <taxon>Magnoliopsida</taxon>
        <taxon>Liliopsida</taxon>
        <taxon>Asparagales</taxon>
        <taxon>Orchidaceae</taxon>
        <taxon>Epidendroideae</taxon>
        <taxon>Malaxideae</taxon>
        <taxon>Dendrobiinae</taxon>
        <taxon>Dendrobium</taxon>
    </lineage>
</organism>
<accession>A0ABD0TVP9</accession>
<evidence type="ECO:0000313" key="3">
    <source>
        <dbReference type="EMBL" id="KAL0903774.1"/>
    </source>
</evidence>
<dbReference type="EMBL" id="JANQDX010000020">
    <property type="protein sequence ID" value="KAL0903774.1"/>
    <property type="molecule type" value="Genomic_DNA"/>
</dbReference>
<comment type="similarity">
    <text evidence="1">Belongs to the type IB topoisomerase family.</text>
</comment>
<evidence type="ECO:0000313" key="4">
    <source>
        <dbReference type="Proteomes" id="UP001552299"/>
    </source>
</evidence>
<keyword evidence="1" id="KW-0238">DNA-binding</keyword>
<dbReference type="Pfam" id="PF14370">
    <property type="entry name" value="Topo_C_assoc"/>
    <property type="match status" value="1"/>
</dbReference>
<dbReference type="PANTHER" id="PTHR10290">
    <property type="entry name" value="DNA TOPOISOMERASE I"/>
    <property type="match status" value="1"/>
</dbReference>
<comment type="catalytic activity">
    <reaction evidence="1">
        <text>ATP-independent breakage of single-stranded DNA, followed by passage and rejoining.</text>
        <dbReference type="EC" id="5.6.2.1"/>
    </reaction>
</comment>
<dbReference type="GO" id="GO:0003917">
    <property type="term" value="F:DNA topoisomerase type I (single strand cut, ATP-independent) activity"/>
    <property type="evidence" value="ECO:0007669"/>
    <property type="project" value="UniProtKB-UniRule"/>
</dbReference>
<evidence type="ECO:0000256" key="1">
    <source>
        <dbReference type="PROSITE-ProRule" id="PRU01382"/>
    </source>
</evidence>
<dbReference type="AlphaFoldDB" id="A0ABD0TVP9"/>
<dbReference type="Proteomes" id="UP001552299">
    <property type="component" value="Unassembled WGS sequence"/>
</dbReference>
<reference evidence="3 4" key="1">
    <citation type="journal article" date="2024" name="Plant Biotechnol. J.">
        <title>Dendrobium thyrsiflorum genome and its molecular insights into genes involved in important horticultural traits.</title>
        <authorList>
            <person name="Chen B."/>
            <person name="Wang J.Y."/>
            <person name="Zheng P.J."/>
            <person name="Li K.L."/>
            <person name="Liang Y.M."/>
            <person name="Chen X.F."/>
            <person name="Zhang C."/>
            <person name="Zhao X."/>
            <person name="He X."/>
            <person name="Zhang G.Q."/>
            <person name="Liu Z.J."/>
            <person name="Xu Q."/>
        </authorList>
    </citation>
    <scope>NUCLEOTIDE SEQUENCE [LARGE SCALE GENOMIC DNA]</scope>
    <source>
        <strain evidence="3">GZMU011</strain>
    </source>
</reference>
<dbReference type="Pfam" id="PF03096">
    <property type="entry name" value="Ndr"/>
    <property type="match status" value="1"/>
</dbReference>
<evidence type="ECO:0000259" key="2">
    <source>
        <dbReference type="Pfam" id="PF14370"/>
    </source>
</evidence>
<sequence length="127" mass="14338">MAMKEVATGARSWLLRLVNVRSEVMMRILTKLGFGSSSADMSHFQGLFFLPEAASLVHHNFCIYHIIPPGHEFAIICNHQRTVSKSHEVQDLKTVALGTSNINYLNPSIYDAWCNHNEVPIEKISAW</sequence>
<name>A0ABD0TVP9_DENTH</name>
<dbReference type="PROSITE" id="PS52038">
    <property type="entry name" value="TOPO_IB_2"/>
    <property type="match status" value="1"/>
</dbReference>
<feature type="active site" description="O-(3'-phospho-DNA)-tyrosine intermediate" evidence="1">
    <location>
        <position position="104"/>
    </location>
</feature>
<keyword evidence="1" id="KW-0799">Topoisomerase</keyword>
<dbReference type="InterPro" id="IPR011010">
    <property type="entry name" value="DNA_brk_join_enz"/>
</dbReference>
<feature type="domain" description="Topoisomerase I C-terminal" evidence="2">
    <location>
        <begin position="85"/>
        <end position="124"/>
    </location>
</feature>
<gene>
    <name evidence="3" type="ORF">M5K25_028177</name>
</gene>
<dbReference type="InterPro" id="IPR025834">
    <property type="entry name" value="TopoI_C_dom"/>
</dbReference>
<keyword evidence="1" id="KW-0413">Isomerase</keyword>
<dbReference type="InterPro" id="IPR004142">
    <property type="entry name" value="NDRG"/>
</dbReference>